<dbReference type="EMBL" id="CP007032">
    <property type="protein sequence ID" value="AHF06290.1"/>
    <property type="molecule type" value="Genomic_DNA"/>
</dbReference>
<protein>
    <submittedName>
        <fullName evidence="2">Cell wall-binding protein</fullName>
    </submittedName>
</protein>
<sequence length="522" mass="56336">MFKIRNRLIATITISTIILVSLSVNIVQASTSAQRIAGVDRYDTSIKISQEGWKNGTSQNVVLATGEDFPDALSAAPLAKKLAAPILLTQKDTISNELMTEFKRLGVQNIYIVGGEGVISKTIEDQLNKANFRIIRLAGTDRYDTSHNVADFIFAQSQSIPEAVVATGENFPDALSIAPIAASNGMPILLSPKDSLPDSILSYFKEHQVTKTYVIGGSGVISETIMKQLPGAQRLSGNDRYETNNAILKNFSNELNFAKVYAATGENYPDALAGSALAALSNSPLILATNNKAGITNEEDNSKIGSILILGGEGVISSEVVDMLVALSNNQVPILGSNEIVYPKNGDTIDSGNLTIKWSSIRGFTNYQVNVTKVGTALGWHFDTRETSLTVGPLEPDSTYQIQITAFPEEGTQIWNLPSVVVNTKSSGNNFLASPINNEIYLKGSPVIVTYSIPSSDKIDWHWYSEIQLSGPSGNWSFSANSGSNIPEYMLTPGKYSLLVILRNSDTGETDYSNKIGFTISN</sequence>
<dbReference type="InterPro" id="IPR051922">
    <property type="entry name" value="Bact_Sporulation_Assoc"/>
</dbReference>
<dbReference type="InterPro" id="IPR003961">
    <property type="entry name" value="FN3_dom"/>
</dbReference>
<dbReference type="CDD" id="cd00063">
    <property type="entry name" value="FN3"/>
    <property type="match status" value="1"/>
</dbReference>
<dbReference type="InterPro" id="IPR036116">
    <property type="entry name" value="FN3_sf"/>
</dbReference>
<organism evidence="2 3">
    <name type="scientific">Desulfitobacterium metallireducens DSM 15288</name>
    <dbReference type="NCBI Taxonomy" id="871968"/>
    <lineage>
        <taxon>Bacteria</taxon>
        <taxon>Bacillati</taxon>
        <taxon>Bacillota</taxon>
        <taxon>Clostridia</taxon>
        <taxon>Eubacteriales</taxon>
        <taxon>Desulfitobacteriaceae</taxon>
        <taxon>Desulfitobacterium</taxon>
    </lineage>
</organism>
<dbReference type="SUPFAM" id="SSF49265">
    <property type="entry name" value="Fibronectin type III"/>
    <property type="match status" value="1"/>
</dbReference>
<keyword evidence="3" id="KW-1185">Reference proteome</keyword>
<dbReference type="PANTHER" id="PTHR30032:SF8">
    <property type="entry name" value="GERMINATION-SPECIFIC N-ACETYLMURAMOYL-L-ALANINE AMIDASE"/>
    <property type="match status" value="1"/>
</dbReference>
<reference evidence="2 3" key="1">
    <citation type="submission" date="2013-12" db="EMBL/GenBank/DDBJ databases">
        <authorList>
            <consortium name="DOE Joint Genome Institute"/>
            <person name="Smidt H."/>
            <person name="Huntemann M."/>
            <person name="Han J."/>
            <person name="Chen A."/>
            <person name="Kyrpides N."/>
            <person name="Mavromatis K."/>
            <person name="Markowitz V."/>
            <person name="Palaniappan K."/>
            <person name="Ivanova N."/>
            <person name="Schaumberg A."/>
            <person name="Pati A."/>
            <person name="Liolios K."/>
            <person name="Nordberg H.P."/>
            <person name="Cantor M.N."/>
            <person name="Hua S.X."/>
            <person name="Woyke T."/>
        </authorList>
    </citation>
    <scope>NUCLEOTIDE SEQUENCE [LARGE SCALE GENOMIC DNA]</scope>
    <source>
        <strain evidence="3">DSM 15288</strain>
    </source>
</reference>
<evidence type="ECO:0000313" key="2">
    <source>
        <dbReference type="EMBL" id="AHF06290.1"/>
    </source>
</evidence>
<dbReference type="PROSITE" id="PS50853">
    <property type="entry name" value="FN3"/>
    <property type="match status" value="1"/>
</dbReference>
<dbReference type="InterPro" id="IPR007253">
    <property type="entry name" value="Cell_wall-bd_2"/>
</dbReference>
<gene>
    <name evidence="2" type="ORF">DESME_03870</name>
</gene>
<dbReference type="Gene3D" id="2.60.40.10">
    <property type="entry name" value="Immunoglobulins"/>
    <property type="match status" value="1"/>
</dbReference>
<dbReference type="Proteomes" id="UP000010847">
    <property type="component" value="Chromosome"/>
</dbReference>
<dbReference type="STRING" id="871968.DESME_03870"/>
<name>W0E604_9FIRM</name>
<dbReference type="RefSeq" id="WP_006715212.1">
    <property type="nucleotide sequence ID" value="NZ_CP007032.1"/>
</dbReference>
<evidence type="ECO:0000259" key="1">
    <source>
        <dbReference type="PROSITE" id="PS50853"/>
    </source>
</evidence>
<proteinExistence type="predicted"/>
<feature type="domain" description="Fibronectin type-III" evidence="1">
    <location>
        <begin position="339"/>
        <end position="427"/>
    </location>
</feature>
<dbReference type="InterPro" id="IPR013783">
    <property type="entry name" value="Ig-like_fold"/>
</dbReference>
<dbReference type="AlphaFoldDB" id="W0E604"/>
<dbReference type="HOGENOM" id="CLU_521501_0_0_9"/>
<dbReference type="KEGG" id="dmt:DESME_03870"/>
<accession>W0E604</accession>
<dbReference type="Pfam" id="PF04122">
    <property type="entry name" value="CW_binding_2"/>
    <property type="match status" value="3"/>
</dbReference>
<evidence type="ECO:0000313" key="3">
    <source>
        <dbReference type="Proteomes" id="UP000010847"/>
    </source>
</evidence>
<dbReference type="eggNOG" id="COG0647">
    <property type="taxonomic scope" value="Bacteria"/>
</dbReference>
<dbReference type="Gene3D" id="3.40.50.12090">
    <property type="match status" value="2"/>
</dbReference>
<dbReference type="Pfam" id="PF00041">
    <property type="entry name" value="fn3"/>
    <property type="match status" value="1"/>
</dbReference>
<dbReference type="PANTHER" id="PTHR30032">
    <property type="entry name" value="N-ACETYLMURAMOYL-L-ALANINE AMIDASE-RELATED"/>
    <property type="match status" value="1"/>
</dbReference>